<comment type="caution">
    <text evidence="2">The sequence shown here is derived from an EMBL/GenBank/DDBJ whole genome shotgun (WGS) entry which is preliminary data.</text>
</comment>
<gene>
    <name evidence="2" type="ORF">EB796_025312</name>
</gene>
<sequence length="68" mass="7722">MNMIAFIFISLKKQILFLYSIPEIVCDPIVMENRRPSRAPGSGRPSSRFNPITSRSAQPNLYCQLGYS</sequence>
<dbReference type="EMBL" id="VXIV02003546">
    <property type="protein sequence ID" value="KAF6016383.1"/>
    <property type="molecule type" value="Genomic_DNA"/>
</dbReference>
<evidence type="ECO:0000313" key="2">
    <source>
        <dbReference type="EMBL" id="KAF6016383.1"/>
    </source>
</evidence>
<protein>
    <submittedName>
        <fullName evidence="2">Uncharacterized protein</fullName>
    </submittedName>
</protein>
<dbReference type="AlphaFoldDB" id="A0A7J7IR21"/>
<proteinExistence type="predicted"/>
<keyword evidence="3" id="KW-1185">Reference proteome</keyword>
<evidence type="ECO:0000313" key="3">
    <source>
        <dbReference type="Proteomes" id="UP000593567"/>
    </source>
</evidence>
<name>A0A7J7IR21_BUGNE</name>
<feature type="compositionally biased region" description="Low complexity" evidence="1">
    <location>
        <begin position="38"/>
        <end position="48"/>
    </location>
</feature>
<feature type="region of interest" description="Disordered" evidence="1">
    <location>
        <begin position="34"/>
        <end position="55"/>
    </location>
</feature>
<evidence type="ECO:0000256" key="1">
    <source>
        <dbReference type="SAM" id="MobiDB-lite"/>
    </source>
</evidence>
<accession>A0A7J7IR21</accession>
<reference evidence="2" key="1">
    <citation type="submission" date="2020-06" db="EMBL/GenBank/DDBJ databases">
        <title>Draft genome of Bugula neritina, a colonial animal packing powerful symbionts and potential medicines.</title>
        <authorList>
            <person name="Rayko M."/>
        </authorList>
    </citation>
    <scope>NUCLEOTIDE SEQUENCE [LARGE SCALE GENOMIC DNA]</scope>
    <source>
        <strain evidence="2">Kwan_BN1</strain>
    </source>
</reference>
<organism evidence="2 3">
    <name type="scientific">Bugula neritina</name>
    <name type="common">Brown bryozoan</name>
    <name type="synonym">Sertularia neritina</name>
    <dbReference type="NCBI Taxonomy" id="10212"/>
    <lineage>
        <taxon>Eukaryota</taxon>
        <taxon>Metazoa</taxon>
        <taxon>Spiralia</taxon>
        <taxon>Lophotrochozoa</taxon>
        <taxon>Bryozoa</taxon>
        <taxon>Gymnolaemata</taxon>
        <taxon>Cheilostomatida</taxon>
        <taxon>Flustrina</taxon>
        <taxon>Buguloidea</taxon>
        <taxon>Bugulidae</taxon>
        <taxon>Bugula</taxon>
    </lineage>
</organism>
<dbReference type="Proteomes" id="UP000593567">
    <property type="component" value="Unassembled WGS sequence"/>
</dbReference>